<evidence type="ECO:0000256" key="1">
    <source>
        <dbReference type="SAM" id="MobiDB-lite"/>
    </source>
</evidence>
<evidence type="ECO:0000313" key="2">
    <source>
        <dbReference type="EMBL" id="CAD1835655.1"/>
    </source>
</evidence>
<feature type="region of interest" description="Disordered" evidence="1">
    <location>
        <begin position="1"/>
        <end position="22"/>
    </location>
</feature>
<accession>A0A6V7PY27</accession>
<sequence>MMARGGGEEDPRRSRRDRREMRAGIRGRAHMAAWAGRWAIDAPRSQISGRSVADCEFGSYRATCTAGGRLQLSTSNRRALRGYPQLTRIGSYSLSLFSFVGGRSTEAVVSGVLHTRGRRSCPADGLGVRVRIPLTYEILRSELRRNLRVSQADWVTSI</sequence>
<name>A0A6V7PY27_ANACO</name>
<dbReference type="EMBL" id="LR862153">
    <property type="protein sequence ID" value="CAD1835655.1"/>
    <property type="molecule type" value="Genomic_DNA"/>
</dbReference>
<gene>
    <name evidence="2" type="ORF">CB5_LOCUS18866</name>
</gene>
<organism evidence="2">
    <name type="scientific">Ananas comosus var. bracteatus</name>
    <name type="common">red pineapple</name>
    <dbReference type="NCBI Taxonomy" id="296719"/>
    <lineage>
        <taxon>Eukaryota</taxon>
        <taxon>Viridiplantae</taxon>
        <taxon>Streptophyta</taxon>
        <taxon>Embryophyta</taxon>
        <taxon>Tracheophyta</taxon>
        <taxon>Spermatophyta</taxon>
        <taxon>Magnoliopsida</taxon>
        <taxon>Liliopsida</taxon>
        <taxon>Poales</taxon>
        <taxon>Bromeliaceae</taxon>
        <taxon>Bromelioideae</taxon>
        <taxon>Ananas</taxon>
    </lineage>
</organism>
<protein>
    <submittedName>
        <fullName evidence="2">Uncharacterized protein</fullName>
    </submittedName>
</protein>
<proteinExistence type="predicted"/>
<dbReference type="AlphaFoldDB" id="A0A6V7PY27"/>
<reference evidence="2" key="1">
    <citation type="submission" date="2020-07" db="EMBL/GenBank/DDBJ databases">
        <authorList>
            <person name="Lin J."/>
        </authorList>
    </citation>
    <scope>NUCLEOTIDE SEQUENCE</scope>
</reference>